<evidence type="ECO:0000313" key="2">
    <source>
        <dbReference type="EMBL" id="STQ86190.1"/>
    </source>
</evidence>
<dbReference type="InterPro" id="IPR036249">
    <property type="entry name" value="Thioredoxin-like_sf"/>
</dbReference>
<dbReference type="EMBL" id="UGJE01000002">
    <property type="protein sequence ID" value="STQ86190.1"/>
    <property type="molecule type" value="Genomic_DNA"/>
</dbReference>
<reference evidence="3 4" key="1">
    <citation type="journal article" date="2014" name="Genome Announc.">
        <title>Draft genome sequences of eight enterohepatic helicobacter species isolated from both laboratory and wild rodents.</title>
        <authorList>
            <person name="Sheh A."/>
            <person name="Shen Z."/>
            <person name="Fox J.G."/>
        </authorList>
    </citation>
    <scope>NUCLEOTIDE SEQUENCE [LARGE SCALE GENOMIC DNA]</scope>
    <source>
        <strain evidence="3 4">ST1</strain>
    </source>
</reference>
<dbReference type="PROSITE" id="PS51257">
    <property type="entry name" value="PROKAR_LIPOPROTEIN"/>
    <property type="match status" value="1"/>
</dbReference>
<keyword evidence="5" id="KW-1185">Reference proteome</keyword>
<evidence type="ECO:0000259" key="1">
    <source>
        <dbReference type="Pfam" id="PF13098"/>
    </source>
</evidence>
<evidence type="ECO:0000313" key="5">
    <source>
        <dbReference type="Proteomes" id="UP000255139"/>
    </source>
</evidence>
<evidence type="ECO:0000313" key="4">
    <source>
        <dbReference type="Proteomes" id="UP000029922"/>
    </source>
</evidence>
<reference evidence="2 5" key="2">
    <citation type="submission" date="2018-06" db="EMBL/GenBank/DDBJ databases">
        <authorList>
            <consortium name="Pathogen Informatics"/>
            <person name="Doyle S."/>
        </authorList>
    </citation>
    <scope>NUCLEOTIDE SEQUENCE [LARGE SCALE GENOMIC DNA]</scope>
    <source>
        <strain evidence="2 5">NCTC12714</strain>
    </source>
</reference>
<dbReference type="Pfam" id="PF13098">
    <property type="entry name" value="Thioredoxin_2"/>
    <property type="match status" value="1"/>
</dbReference>
<dbReference type="STRING" id="216.LS73_09945"/>
<dbReference type="RefSeq" id="WP_034559577.1">
    <property type="nucleotide sequence ID" value="NZ_FZML01000010.1"/>
</dbReference>
<dbReference type="OrthoDB" id="5366120at2"/>
<evidence type="ECO:0000313" key="3">
    <source>
        <dbReference type="EMBL" id="TLE01580.1"/>
    </source>
</evidence>
<sequence>MNIKTFIFIIVCAIFPMFVLGCKEGNITISDGNNNTQALEEMNQNIDIASYKGLEDVFSNSAHIKSDSKPIMLVFGKNNCLYCEKLKSDITKDSSLRDFIKENFISYYINTSYSKSHEVVFLDKSMPTDSLAMVYGLDGTPLTIWFEPNGNKILSLQGYDKKYFVSMLHFIQEEKYAQEDNFNKRMELFAKTLQ</sequence>
<dbReference type="Proteomes" id="UP000029922">
    <property type="component" value="Unassembled WGS sequence"/>
</dbReference>
<accession>A0A099TY50</accession>
<dbReference type="Gene3D" id="3.40.30.10">
    <property type="entry name" value="Glutaredoxin"/>
    <property type="match status" value="1"/>
</dbReference>
<dbReference type="Proteomes" id="UP000255139">
    <property type="component" value="Unassembled WGS sequence"/>
</dbReference>
<dbReference type="InterPro" id="IPR012336">
    <property type="entry name" value="Thioredoxin-like_fold"/>
</dbReference>
<dbReference type="SUPFAM" id="SSF52833">
    <property type="entry name" value="Thioredoxin-like"/>
    <property type="match status" value="1"/>
</dbReference>
<name>A0A099TY50_9HELI</name>
<gene>
    <name evidence="3" type="ORF">LS73_000080</name>
    <name evidence="2" type="ORF">NCTC12714_00992</name>
</gene>
<feature type="domain" description="Thioredoxin-like fold" evidence="1">
    <location>
        <begin position="65"/>
        <end position="160"/>
    </location>
</feature>
<protein>
    <submittedName>
        <fullName evidence="3">DUF255 domain-containing protein</fullName>
    </submittedName>
    <submittedName>
        <fullName evidence="2">Thiol:disulfide interchange protein DsbC</fullName>
    </submittedName>
</protein>
<proteinExistence type="predicted"/>
<dbReference type="EMBL" id="JRPD02000001">
    <property type="protein sequence ID" value="TLE01580.1"/>
    <property type="molecule type" value="Genomic_DNA"/>
</dbReference>
<dbReference type="AlphaFoldDB" id="A0A099TY50"/>
<organism evidence="2 5">
    <name type="scientific">Helicobacter muridarum</name>
    <dbReference type="NCBI Taxonomy" id="216"/>
    <lineage>
        <taxon>Bacteria</taxon>
        <taxon>Pseudomonadati</taxon>
        <taxon>Campylobacterota</taxon>
        <taxon>Epsilonproteobacteria</taxon>
        <taxon>Campylobacterales</taxon>
        <taxon>Helicobacteraceae</taxon>
        <taxon>Helicobacter</taxon>
    </lineage>
</organism>